<dbReference type="HAMAP" id="MF_00061">
    <property type="entry name" value="IspE"/>
    <property type="match status" value="1"/>
</dbReference>
<evidence type="ECO:0000256" key="4">
    <source>
        <dbReference type="ARBA" id="ARBA00022679"/>
    </source>
</evidence>
<feature type="active site" evidence="9">
    <location>
        <position position="10"/>
    </location>
</feature>
<dbReference type="Pfam" id="PF08544">
    <property type="entry name" value="GHMP_kinases_C"/>
    <property type="match status" value="1"/>
</dbReference>
<comment type="caution">
    <text evidence="9">Lacks conserved residue(s) required for the propagation of feature annotation.</text>
</comment>
<comment type="catalytic activity">
    <reaction evidence="9">
        <text>4-CDP-2-C-methyl-D-erythritol + ATP = 4-CDP-2-C-methyl-D-erythritol 2-phosphate + ADP + H(+)</text>
        <dbReference type="Rhea" id="RHEA:18437"/>
        <dbReference type="ChEBI" id="CHEBI:15378"/>
        <dbReference type="ChEBI" id="CHEBI:30616"/>
        <dbReference type="ChEBI" id="CHEBI:57823"/>
        <dbReference type="ChEBI" id="CHEBI:57919"/>
        <dbReference type="ChEBI" id="CHEBI:456216"/>
        <dbReference type="EC" id="2.7.1.148"/>
    </reaction>
</comment>
<dbReference type="GO" id="GO:0019288">
    <property type="term" value="P:isopentenyl diphosphate biosynthetic process, methylerythritol 4-phosphate pathway"/>
    <property type="evidence" value="ECO:0007669"/>
    <property type="project" value="UniProtKB-UniRule"/>
</dbReference>
<dbReference type="Proteomes" id="UP000236728">
    <property type="component" value="Unassembled WGS sequence"/>
</dbReference>
<evidence type="ECO:0000259" key="11">
    <source>
        <dbReference type="Pfam" id="PF00288"/>
    </source>
</evidence>
<evidence type="ECO:0000256" key="6">
    <source>
        <dbReference type="ARBA" id="ARBA00022777"/>
    </source>
</evidence>
<protein>
    <recommendedName>
        <fullName evidence="3 9">4-diphosphocytidyl-2-C-methyl-D-erythritol kinase</fullName>
        <shortName evidence="9">CMK</shortName>
        <ecNumber evidence="2 9">2.7.1.148</ecNumber>
    </recommendedName>
    <alternativeName>
        <fullName evidence="8 9">4-(cytidine-5'-diphospho)-2-C-methyl-D-erythritol kinase</fullName>
    </alternativeName>
</protein>
<dbReference type="PANTHER" id="PTHR43527">
    <property type="entry name" value="4-DIPHOSPHOCYTIDYL-2-C-METHYL-D-ERYTHRITOL KINASE, CHLOROPLASTIC"/>
    <property type="match status" value="1"/>
</dbReference>
<evidence type="ECO:0000313" key="13">
    <source>
        <dbReference type="EMBL" id="SEG14947.1"/>
    </source>
</evidence>
<accession>A0A1H5XU31</accession>
<evidence type="ECO:0000259" key="12">
    <source>
        <dbReference type="Pfam" id="PF08544"/>
    </source>
</evidence>
<evidence type="ECO:0000313" key="14">
    <source>
        <dbReference type="Proteomes" id="UP000236728"/>
    </source>
</evidence>
<evidence type="ECO:0000256" key="9">
    <source>
        <dbReference type="HAMAP-Rule" id="MF_00061"/>
    </source>
</evidence>
<proteinExistence type="inferred from homology"/>
<evidence type="ECO:0000256" key="1">
    <source>
        <dbReference type="ARBA" id="ARBA00009684"/>
    </source>
</evidence>
<feature type="domain" description="GHMP kinase N-terminal" evidence="11">
    <location>
        <begin position="73"/>
        <end position="151"/>
    </location>
</feature>
<keyword evidence="5 9" id="KW-0547">Nucleotide-binding</keyword>
<gene>
    <name evidence="9" type="primary">ispE</name>
    <name evidence="13" type="ORF">SAMN05421819_1961</name>
</gene>
<dbReference type="GO" id="GO:0050515">
    <property type="term" value="F:4-(cytidine 5'-diphospho)-2-C-methyl-D-erythritol kinase activity"/>
    <property type="evidence" value="ECO:0007669"/>
    <property type="project" value="UniProtKB-UniRule"/>
</dbReference>
<dbReference type="Gene3D" id="3.30.230.10">
    <property type="match status" value="1"/>
</dbReference>
<comment type="function">
    <text evidence="9">Catalyzes the phosphorylation of the position 2 hydroxy group of 4-diphosphocytidyl-2C-methyl-D-erythritol.</text>
</comment>
<dbReference type="UniPathway" id="UPA00056">
    <property type="reaction ID" value="UER00094"/>
</dbReference>
<dbReference type="InterPro" id="IPR014721">
    <property type="entry name" value="Ribsml_uS5_D2-typ_fold_subgr"/>
</dbReference>
<feature type="compositionally biased region" description="Polar residues" evidence="10">
    <location>
        <begin position="235"/>
        <end position="248"/>
    </location>
</feature>
<comment type="pathway">
    <text evidence="9">Isoprenoid biosynthesis; isopentenyl diphosphate biosynthesis via DXP pathway; isopentenyl diphosphate from 1-deoxy-D-xylulose 5-phosphate: step 3/6.</text>
</comment>
<dbReference type="AlphaFoldDB" id="A0A1H5XU31"/>
<dbReference type="SUPFAM" id="SSF54211">
    <property type="entry name" value="Ribosomal protein S5 domain 2-like"/>
    <property type="match status" value="1"/>
</dbReference>
<evidence type="ECO:0000256" key="2">
    <source>
        <dbReference type="ARBA" id="ARBA00012052"/>
    </source>
</evidence>
<keyword evidence="6 9" id="KW-0418">Kinase</keyword>
<dbReference type="InterPro" id="IPR006204">
    <property type="entry name" value="GHMP_kinase_N_dom"/>
</dbReference>
<dbReference type="PANTHER" id="PTHR43527:SF2">
    <property type="entry name" value="4-DIPHOSPHOCYTIDYL-2-C-METHYL-D-ERYTHRITOL KINASE, CHLOROPLASTIC"/>
    <property type="match status" value="1"/>
</dbReference>
<dbReference type="GO" id="GO:0005524">
    <property type="term" value="F:ATP binding"/>
    <property type="evidence" value="ECO:0007669"/>
    <property type="project" value="UniProtKB-UniRule"/>
</dbReference>
<keyword evidence="9" id="KW-0414">Isoprene biosynthesis</keyword>
<keyword evidence="7 9" id="KW-0067">ATP-binding</keyword>
<evidence type="ECO:0000256" key="7">
    <source>
        <dbReference type="ARBA" id="ARBA00022840"/>
    </source>
</evidence>
<dbReference type="RefSeq" id="WP_103932881.1">
    <property type="nucleotide sequence ID" value="NZ_FNVA01000003.1"/>
</dbReference>
<name>A0A1H5XU31_9BACT</name>
<dbReference type="Pfam" id="PF00288">
    <property type="entry name" value="GHMP_kinases_N"/>
    <property type="match status" value="1"/>
</dbReference>
<dbReference type="InterPro" id="IPR004424">
    <property type="entry name" value="IspE"/>
</dbReference>
<sequence length="364" mass="38046">MATRVRSFAKINLGLAVGPPRPDGFHALSTIYQTIGLHDFVTVSARQAAEMRITLTANHRGVPRTENGDAEKNTAWRMVSAALTRMGVTAEVHLDIDKRLPVQGGLGAGSANAVAALMGLERELGVALPGAERLRLAAEIGSDVPLFLLGGTVLGIGRGEEVYPLPDLGVAPCVVATPGVGVSTKQAFADLDARYPSAGSVAPSLTSSVENARITKLSCASAAVWACNGIAGNANGTAPHSSGTTPTVSPEHGFGISPSGEQFEGGLAENPLLALVRTGIENDFEEVVFSQHPFLRSTKRELLGSSSSQALYAALSGSGSALFGLYFSQAAAREAQQRVEHSGTRALLTEMLDRQTYFDTMFAE</sequence>
<feature type="region of interest" description="Disordered" evidence="10">
    <location>
        <begin position="235"/>
        <end position="261"/>
    </location>
</feature>
<dbReference type="InterPro" id="IPR013750">
    <property type="entry name" value="GHMP_kinase_C_dom"/>
</dbReference>
<evidence type="ECO:0000256" key="5">
    <source>
        <dbReference type="ARBA" id="ARBA00022741"/>
    </source>
</evidence>
<dbReference type="EC" id="2.7.1.148" evidence="2 9"/>
<dbReference type="OrthoDB" id="9809438at2"/>
<comment type="similarity">
    <text evidence="1 9">Belongs to the GHMP kinase family. IspE subfamily.</text>
</comment>
<dbReference type="GO" id="GO:0016114">
    <property type="term" value="P:terpenoid biosynthetic process"/>
    <property type="evidence" value="ECO:0007669"/>
    <property type="project" value="InterPro"/>
</dbReference>
<dbReference type="EMBL" id="FNVA01000003">
    <property type="protein sequence ID" value="SEG14947.1"/>
    <property type="molecule type" value="Genomic_DNA"/>
</dbReference>
<keyword evidence="14" id="KW-1185">Reference proteome</keyword>
<reference evidence="13 14" key="1">
    <citation type="submission" date="2016-10" db="EMBL/GenBank/DDBJ databases">
        <authorList>
            <person name="de Groot N.N."/>
        </authorList>
    </citation>
    <scope>NUCLEOTIDE SEQUENCE [LARGE SCALE GENOMIC DNA]</scope>
    <source>
        <strain evidence="13 14">DSM 22489</strain>
    </source>
</reference>
<feature type="active site" evidence="9">
    <location>
        <position position="143"/>
    </location>
</feature>
<keyword evidence="4 9" id="KW-0808">Transferase</keyword>
<dbReference type="InterPro" id="IPR020568">
    <property type="entry name" value="Ribosomal_Su5_D2-typ_SF"/>
</dbReference>
<evidence type="ECO:0000256" key="3">
    <source>
        <dbReference type="ARBA" id="ARBA00017473"/>
    </source>
</evidence>
<evidence type="ECO:0000256" key="10">
    <source>
        <dbReference type="SAM" id="MobiDB-lite"/>
    </source>
</evidence>
<dbReference type="SUPFAM" id="SSF55060">
    <property type="entry name" value="GHMP Kinase, C-terminal domain"/>
    <property type="match status" value="1"/>
</dbReference>
<evidence type="ECO:0000256" key="8">
    <source>
        <dbReference type="ARBA" id="ARBA00032554"/>
    </source>
</evidence>
<dbReference type="Gene3D" id="3.30.70.890">
    <property type="entry name" value="GHMP kinase, C-terminal domain"/>
    <property type="match status" value="1"/>
</dbReference>
<organism evidence="13 14">
    <name type="scientific">Bryocella elongata</name>
    <dbReference type="NCBI Taxonomy" id="863522"/>
    <lineage>
        <taxon>Bacteria</taxon>
        <taxon>Pseudomonadati</taxon>
        <taxon>Acidobacteriota</taxon>
        <taxon>Terriglobia</taxon>
        <taxon>Terriglobales</taxon>
        <taxon>Acidobacteriaceae</taxon>
        <taxon>Bryocella</taxon>
    </lineage>
</organism>
<dbReference type="InterPro" id="IPR036554">
    <property type="entry name" value="GHMP_kinase_C_sf"/>
</dbReference>
<feature type="domain" description="GHMP kinase C-terminal" evidence="12">
    <location>
        <begin position="279"/>
        <end position="340"/>
    </location>
</feature>